<dbReference type="InterPro" id="IPR024607">
    <property type="entry name" value="Sulfatase_CS"/>
</dbReference>
<evidence type="ECO:0000256" key="1">
    <source>
        <dbReference type="ARBA" id="ARBA00008779"/>
    </source>
</evidence>
<dbReference type="PROSITE" id="PS51257">
    <property type="entry name" value="PROKAR_LIPOPROTEIN"/>
    <property type="match status" value="1"/>
</dbReference>
<reference evidence="6" key="2">
    <citation type="journal article" date="2012" name="Environ. Microbiol.">
        <title>Genomic content of uncultured Bacteroidetes from contrasting oceanic provinces in the North Atlantic Ocean.</title>
        <authorList>
            <person name="Gomez-Pereira P.R."/>
            <person name="Schuler M."/>
            <person name="Fuchs B.M."/>
            <person name="Bennke C."/>
            <person name="Teeling H."/>
            <person name="Waldmann J."/>
            <person name="Richter M."/>
            <person name="Barbe V."/>
            <person name="Bataille E."/>
            <person name="Glockner F.O."/>
            <person name="Amann R."/>
        </authorList>
    </citation>
    <scope>NUCLEOTIDE SEQUENCE</scope>
</reference>
<keyword evidence="4" id="KW-0732">Signal</keyword>
<feature type="signal peptide" evidence="4">
    <location>
        <begin position="1"/>
        <end position="22"/>
    </location>
</feature>
<organism evidence="6">
    <name type="scientific">uncultured Polaribacter sp</name>
    <dbReference type="NCBI Taxonomy" id="174711"/>
    <lineage>
        <taxon>Bacteria</taxon>
        <taxon>Pseudomonadati</taxon>
        <taxon>Bacteroidota</taxon>
        <taxon>Flavobacteriia</taxon>
        <taxon>Flavobacteriales</taxon>
        <taxon>Flavobacteriaceae</taxon>
        <taxon>environmental samples</taxon>
    </lineage>
</organism>
<keyword evidence="2" id="KW-0479">Metal-binding</keyword>
<evidence type="ECO:0000259" key="5">
    <source>
        <dbReference type="Pfam" id="PF00884"/>
    </source>
</evidence>
<dbReference type="Pfam" id="PF00884">
    <property type="entry name" value="Sulfatase"/>
    <property type="match status" value="1"/>
</dbReference>
<dbReference type="GO" id="GO:0008484">
    <property type="term" value="F:sulfuric ester hydrolase activity"/>
    <property type="evidence" value="ECO:0007669"/>
    <property type="project" value="TreeGrafter"/>
</dbReference>
<gene>
    <name evidence="6" type="ORF">S3_860_0004</name>
</gene>
<dbReference type="EMBL" id="FQ032834">
    <property type="protein sequence ID" value="CBL88219.1"/>
    <property type="molecule type" value="Genomic_DNA"/>
</dbReference>
<protein>
    <submittedName>
        <fullName evidence="6">Sulfatase</fullName>
    </submittedName>
</protein>
<name>F4MNI4_9FLAO</name>
<sequence length="533" mass="61131">MKYVLIILIVTLIFSCKTKNTAAQNTVVNEGPKNLLFIIVDQQRYDALSIAGNPIVKTPNLDKLAKQGAYFKNAYTPVAVCGPARSSILTGTTINTNGVNTNKKTYYYDDEAVMTMKTFDEILTEKGYHAEYYGKWHALTSHAAIYKNQTKYAENGKYMFEHGGQSYMYQDYLNAVFPKREPNSGELLDNFTKRPYTPDPLDVNYGKTYAEVKKENKKFSQPNFHGKSSIPKEHTITAFYAKKTIEAIERLKNKPFSITTSFHFPHAPMIPSAPYYGMYPAKDMKVPESIDDDMANSPYKNANGRKKLTQFADQKKIKYMISNYYGLITELDDWIGKIMETLEDEGIAKHTMVIFTSDHGEMLGAHGMREKNVFYEESSHVPLMIKMPNEIKKETTVNGYVSNVDLFATIMDYLQVGTYKSDGESLRDLIEHTQTNHGNYVVTEWDYRGPTSPNYMIVKDGWKLMIPYTEDSKVLNVLFNLNDDPQEINNLLGENPDREKYNEKAKELRTNLLEWLQKNKSKHYDGVSKRKLI</sequence>
<dbReference type="InterPro" id="IPR000917">
    <property type="entry name" value="Sulfatase_N"/>
</dbReference>
<dbReference type="PANTHER" id="PTHR45953">
    <property type="entry name" value="IDURONATE 2-SULFATASE"/>
    <property type="match status" value="1"/>
</dbReference>
<dbReference type="InterPro" id="IPR017850">
    <property type="entry name" value="Alkaline_phosphatase_core_sf"/>
</dbReference>
<keyword evidence="3" id="KW-0378">Hydrolase</keyword>
<dbReference type="GO" id="GO:0005737">
    <property type="term" value="C:cytoplasm"/>
    <property type="evidence" value="ECO:0007669"/>
    <property type="project" value="TreeGrafter"/>
</dbReference>
<proteinExistence type="inferred from homology"/>
<dbReference type="AlphaFoldDB" id="F4MNI4"/>
<feature type="chain" id="PRO_5003311388" evidence="4">
    <location>
        <begin position="23"/>
        <end position="533"/>
    </location>
</feature>
<dbReference type="SUPFAM" id="SSF53649">
    <property type="entry name" value="Alkaline phosphatase-like"/>
    <property type="match status" value="1"/>
</dbReference>
<accession>F4MNI4</accession>
<dbReference type="GO" id="GO:0046872">
    <property type="term" value="F:metal ion binding"/>
    <property type="evidence" value="ECO:0007669"/>
    <property type="project" value="UniProtKB-KW"/>
</dbReference>
<evidence type="ECO:0000256" key="2">
    <source>
        <dbReference type="ARBA" id="ARBA00022723"/>
    </source>
</evidence>
<evidence type="ECO:0000256" key="3">
    <source>
        <dbReference type="ARBA" id="ARBA00022801"/>
    </source>
</evidence>
<dbReference type="CDD" id="cd16033">
    <property type="entry name" value="sulfatase_like"/>
    <property type="match status" value="1"/>
</dbReference>
<dbReference type="PROSITE" id="PS00523">
    <property type="entry name" value="SULFATASE_1"/>
    <property type="match status" value="1"/>
</dbReference>
<dbReference type="Gene3D" id="3.40.720.10">
    <property type="entry name" value="Alkaline Phosphatase, subunit A"/>
    <property type="match status" value="1"/>
</dbReference>
<reference evidence="6" key="1">
    <citation type="submission" date="2010-05" db="EMBL/GenBank/DDBJ databases">
        <authorList>
            <person name="Genoscope - CEA"/>
        </authorList>
    </citation>
    <scope>NUCLEOTIDE SEQUENCE</scope>
</reference>
<feature type="domain" description="Sulfatase N-terminal" evidence="5">
    <location>
        <begin position="33"/>
        <end position="415"/>
    </location>
</feature>
<evidence type="ECO:0000256" key="4">
    <source>
        <dbReference type="SAM" id="SignalP"/>
    </source>
</evidence>
<evidence type="ECO:0000313" key="6">
    <source>
        <dbReference type="EMBL" id="CBL88219.1"/>
    </source>
</evidence>
<dbReference type="PANTHER" id="PTHR45953:SF1">
    <property type="entry name" value="IDURONATE 2-SULFATASE"/>
    <property type="match status" value="1"/>
</dbReference>
<comment type="similarity">
    <text evidence="1">Belongs to the sulfatase family.</text>
</comment>